<dbReference type="AlphaFoldDB" id="A0AAE0G111"/>
<dbReference type="EMBL" id="LGRX02010906">
    <property type="protein sequence ID" value="KAK3269514.1"/>
    <property type="molecule type" value="Genomic_DNA"/>
</dbReference>
<reference evidence="3 4" key="1">
    <citation type="journal article" date="2015" name="Genome Biol. Evol.">
        <title>Comparative Genomics of a Bacterivorous Green Alga Reveals Evolutionary Causalities and Consequences of Phago-Mixotrophic Mode of Nutrition.</title>
        <authorList>
            <person name="Burns J.A."/>
            <person name="Paasch A."/>
            <person name="Narechania A."/>
            <person name="Kim E."/>
        </authorList>
    </citation>
    <scope>NUCLEOTIDE SEQUENCE [LARGE SCALE GENOMIC DNA]</scope>
    <source>
        <strain evidence="3">PLY_AMNH</strain>
    </source>
</reference>
<evidence type="ECO:0000313" key="2">
    <source>
        <dbReference type="EMBL" id="KAK3237233.1"/>
    </source>
</evidence>
<organism evidence="3 4">
    <name type="scientific">Cymbomonas tetramitiformis</name>
    <dbReference type="NCBI Taxonomy" id="36881"/>
    <lineage>
        <taxon>Eukaryota</taxon>
        <taxon>Viridiplantae</taxon>
        <taxon>Chlorophyta</taxon>
        <taxon>Pyramimonadophyceae</taxon>
        <taxon>Pyramimonadales</taxon>
        <taxon>Pyramimonadaceae</taxon>
        <taxon>Cymbomonas</taxon>
    </lineage>
</organism>
<gene>
    <name evidence="3" type="ORF">CYMTET_22047</name>
    <name evidence="2" type="ORF">CYMTET_52674</name>
</gene>
<sequence length="214" mass="24126">MKYLCTRKVVDVIDGIARTAPLLPSSPPHYTSPLGKPRVLDTTFEVQQRFCTYLASHIQGTLQKSLEKEGTQTLELSNCSPAMWWGLLDRLGKRVDSGYTSKIEIKEPVKGWAAHEEMCAIMHAGGFIGFPYIMHKLPNPHHPNDDNEERTTIQGSITFTFHDAQDCGIIMVKYHKRIYRHLAQSRPISPAGKQKNVGKEAGKWKEPNGEQLQS</sequence>
<evidence type="ECO:0000256" key="1">
    <source>
        <dbReference type="SAM" id="MobiDB-lite"/>
    </source>
</evidence>
<dbReference type="EMBL" id="LGRX02034670">
    <property type="protein sequence ID" value="KAK3237233.1"/>
    <property type="molecule type" value="Genomic_DNA"/>
</dbReference>
<dbReference type="Proteomes" id="UP001190700">
    <property type="component" value="Unassembled WGS sequence"/>
</dbReference>
<accession>A0AAE0G111</accession>
<protein>
    <submittedName>
        <fullName evidence="3">Uncharacterized protein</fullName>
    </submittedName>
</protein>
<feature type="region of interest" description="Disordered" evidence="1">
    <location>
        <begin position="185"/>
        <end position="214"/>
    </location>
</feature>
<reference evidence="3" key="2">
    <citation type="submission" date="2023-06" db="EMBL/GenBank/DDBJ databases">
        <title>Long-read-based genome assembly of the green algal bacterivore Cymbomonas tetramitiformis.</title>
        <authorList>
            <person name="Gyaltshen Y."/>
            <person name="Rozenberg A."/>
            <person name="Paasch A."/>
            <person name="Burns J.A."/>
            <person name="Warring S."/>
            <person name="Larson R."/>
            <person name="Maurer-Alcala X."/>
            <person name="Dacks J."/>
            <person name="Kim E."/>
        </authorList>
    </citation>
    <scope>NUCLEOTIDE SEQUENCE</scope>
    <source>
        <strain evidence="3">PLY_AMNH</strain>
    </source>
</reference>
<proteinExistence type="predicted"/>
<name>A0AAE0G111_9CHLO</name>
<evidence type="ECO:0000313" key="4">
    <source>
        <dbReference type="Proteomes" id="UP001190700"/>
    </source>
</evidence>
<feature type="compositionally biased region" description="Basic and acidic residues" evidence="1">
    <location>
        <begin position="197"/>
        <end position="208"/>
    </location>
</feature>
<comment type="caution">
    <text evidence="3">The sequence shown here is derived from an EMBL/GenBank/DDBJ whole genome shotgun (WGS) entry which is preliminary data.</text>
</comment>
<evidence type="ECO:0000313" key="3">
    <source>
        <dbReference type="EMBL" id="KAK3269514.1"/>
    </source>
</evidence>
<keyword evidence="4" id="KW-1185">Reference proteome</keyword>